<feature type="domain" description="JmjC" evidence="2">
    <location>
        <begin position="149"/>
        <end position="313"/>
    </location>
</feature>
<dbReference type="InterPro" id="IPR041667">
    <property type="entry name" value="Cupin_8"/>
</dbReference>
<dbReference type="EMBL" id="FO082277">
    <property type="protein sequence ID" value="CCO15197.1"/>
    <property type="molecule type" value="Genomic_DNA"/>
</dbReference>
<dbReference type="RefSeq" id="XP_007514957.1">
    <property type="nucleotide sequence ID" value="XM_007514895.1"/>
</dbReference>
<dbReference type="OrthoDB" id="415358at2759"/>
<dbReference type="InterPro" id="IPR003347">
    <property type="entry name" value="JmjC_dom"/>
</dbReference>
<dbReference type="PANTHER" id="PTHR12461:SF105">
    <property type="entry name" value="HYPOXIA-INDUCIBLE FACTOR 1-ALPHA INHIBITOR"/>
    <property type="match status" value="1"/>
</dbReference>
<dbReference type="STRING" id="41875.K8EB96"/>
<sequence>MSSLENGFFDEEKEFERKKRKKFRHLMNHPEHFLLGNALEETTFEEDVRGWQKNQHQKSDKNESGKLAPRDFVRELFAGPRTDKKMVEVQLSNKKKNASVSFSGSTYDRKSTRMDIDDFLRHRVPPDSSGVNFLGEGQHSLYLAQEDVPEAMAKHLDSFKPYAEGLKRYVYKRWNVRLSANIQRRVWMNHERVETTPHYDDYDNVLFVWTGRKTVHLKAFRGDGFHFCVANTEVANHAHPEALPDPESYEYTFVVNAGEAVFIPMGWIHRVESDEGTIAIAHEIQDALSIEFIHNTVSRLDYPWDESLYLVRRKIESKIDWKFTSLVAELIDSKNEEIKTRAKITHENVAYIKSKCEEGKEVEFEINNPEQLMENVSQSCAILVDGGKEEGIDDEIPKYRKDVLAMNPLQAKLHTLQLSLLKDYLGESKFEKWIGDCSLKYAESRGPEWKREDTCKSILCEKVYEYDFHLACEAVVELARRRSRNKEHDVKKEVDDCPGSSSSSVVEEYKSLSWDYKLIGGWPRGSIRKPFDPHVAAFGLL</sequence>
<dbReference type="KEGG" id="bpg:Bathy02g04520"/>
<accession>K8EB96</accession>
<dbReference type="SUPFAM" id="SSF51197">
    <property type="entry name" value="Clavaminate synthase-like"/>
    <property type="match status" value="1"/>
</dbReference>
<gene>
    <name evidence="3" type="ORF">Bathy02g04520</name>
</gene>
<evidence type="ECO:0000259" key="2">
    <source>
        <dbReference type="PROSITE" id="PS51184"/>
    </source>
</evidence>
<dbReference type="PROSITE" id="PS51184">
    <property type="entry name" value="JMJC"/>
    <property type="match status" value="1"/>
</dbReference>
<dbReference type="SMART" id="SM00558">
    <property type="entry name" value="JmjC"/>
    <property type="match status" value="1"/>
</dbReference>
<dbReference type="Gene3D" id="2.60.120.650">
    <property type="entry name" value="Cupin"/>
    <property type="match status" value="1"/>
</dbReference>
<comment type="similarity">
    <text evidence="1">Belongs to the JARID1 histone demethylase family.</text>
</comment>
<reference evidence="3 4" key="1">
    <citation type="submission" date="2011-10" db="EMBL/GenBank/DDBJ databases">
        <authorList>
            <person name="Genoscope - CEA"/>
        </authorList>
    </citation>
    <scope>NUCLEOTIDE SEQUENCE [LARGE SCALE GENOMIC DNA]</scope>
    <source>
        <strain evidence="3 4">RCC 1105</strain>
    </source>
</reference>
<protein>
    <recommendedName>
        <fullName evidence="2">JmjC domain-containing protein</fullName>
    </recommendedName>
</protein>
<evidence type="ECO:0000313" key="4">
    <source>
        <dbReference type="Proteomes" id="UP000198341"/>
    </source>
</evidence>
<name>K8EB96_9CHLO</name>
<dbReference type="Proteomes" id="UP000198341">
    <property type="component" value="Chromosome 2"/>
</dbReference>
<evidence type="ECO:0000313" key="3">
    <source>
        <dbReference type="EMBL" id="CCO15197.1"/>
    </source>
</evidence>
<keyword evidence="4" id="KW-1185">Reference proteome</keyword>
<dbReference type="GeneID" id="19017565"/>
<proteinExistence type="inferred from homology"/>
<dbReference type="PANTHER" id="PTHR12461">
    <property type="entry name" value="HYPOXIA-INDUCIBLE FACTOR 1 ALPHA INHIBITOR-RELATED"/>
    <property type="match status" value="1"/>
</dbReference>
<evidence type="ECO:0000256" key="1">
    <source>
        <dbReference type="ARBA" id="ARBA00006801"/>
    </source>
</evidence>
<dbReference type="AlphaFoldDB" id="K8EB96"/>
<dbReference type="Pfam" id="PF13621">
    <property type="entry name" value="Cupin_8"/>
    <property type="match status" value="1"/>
</dbReference>
<organism evidence="3 4">
    <name type="scientific">Bathycoccus prasinos</name>
    <dbReference type="NCBI Taxonomy" id="41875"/>
    <lineage>
        <taxon>Eukaryota</taxon>
        <taxon>Viridiplantae</taxon>
        <taxon>Chlorophyta</taxon>
        <taxon>Mamiellophyceae</taxon>
        <taxon>Mamiellales</taxon>
        <taxon>Bathycoccaceae</taxon>
        <taxon>Bathycoccus</taxon>
    </lineage>
</organism>